<organism evidence="1 2">
    <name type="scientific">Paraburkholderia phenoliruptrix</name>
    <dbReference type="NCBI Taxonomy" id="252970"/>
    <lineage>
        <taxon>Bacteria</taxon>
        <taxon>Pseudomonadati</taxon>
        <taxon>Pseudomonadota</taxon>
        <taxon>Betaproteobacteria</taxon>
        <taxon>Burkholderiales</taxon>
        <taxon>Burkholderiaceae</taxon>
        <taxon>Paraburkholderia</taxon>
    </lineage>
</organism>
<dbReference type="EMBL" id="CADILN010000015">
    <property type="protein sequence ID" value="CAB4052452.1"/>
    <property type="molecule type" value="Genomic_DNA"/>
</dbReference>
<proteinExistence type="predicted"/>
<dbReference type="Proteomes" id="UP000494102">
    <property type="component" value="Unassembled WGS sequence"/>
</dbReference>
<name>A0A6J5KGS1_9BURK</name>
<evidence type="ECO:0000313" key="2">
    <source>
        <dbReference type="Proteomes" id="UP000494102"/>
    </source>
</evidence>
<gene>
    <name evidence="1" type="ORF">LMG9964_06142</name>
</gene>
<reference evidence="1 2" key="1">
    <citation type="submission" date="2020-04" db="EMBL/GenBank/DDBJ databases">
        <authorList>
            <person name="De Canck E."/>
        </authorList>
    </citation>
    <scope>NUCLEOTIDE SEQUENCE [LARGE SCALE GENOMIC DNA]</scope>
    <source>
        <strain evidence="1 2">LMG 9964</strain>
    </source>
</reference>
<sequence>MAETYGQTAAARTMAINRFFDVVMRISEQTYARSRISRSCGSGYWTLVQYHLNGQSIGEAIGGIMVTRNYVARSLVASLSGGRQIDQLELPLKAQKAKDVASQAG</sequence>
<accession>A0A6J5KGS1</accession>
<evidence type="ECO:0000313" key="1">
    <source>
        <dbReference type="EMBL" id="CAB4052452.1"/>
    </source>
</evidence>
<dbReference type="RefSeq" id="WP_015004185.1">
    <property type="nucleotide sequence ID" value="NZ_CADILN010000015.1"/>
</dbReference>
<dbReference type="GeneID" id="27801291"/>
<protein>
    <submittedName>
        <fullName evidence="1">Uncharacterized protein</fullName>
    </submittedName>
</protein>
<dbReference type="AlphaFoldDB" id="A0A6J5KGS1"/>